<comment type="caution">
    <text evidence="11">The sequence shown here is derived from an EMBL/GenBank/DDBJ whole genome shotgun (WGS) entry which is preliminary data.</text>
</comment>
<dbReference type="SUPFAM" id="SSF54277">
    <property type="entry name" value="CAD &amp; PB1 domains"/>
    <property type="match status" value="1"/>
</dbReference>
<dbReference type="GO" id="GO:0006355">
    <property type="term" value="P:regulation of DNA-templated transcription"/>
    <property type="evidence" value="ECO:0007669"/>
    <property type="project" value="InterPro"/>
</dbReference>
<keyword evidence="4 8" id="KW-0805">Transcription regulation</keyword>
<keyword evidence="5 8" id="KW-0804">Transcription</keyword>
<accession>A0AAD4SCA1</accession>
<dbReference type="InterPro" id="IPR003311">
    <property type="entry name" value="AUX_IAA"/>
</dbReference>
<dbReference type="Gene3D" id="3.10.20.90">
    <property type="entry name" value="Phosphatidylinositol 3-kinase Catalytic Subunit, Chain A, domain 1"/>
    <property type="match status" value="1"/>
</dbReference>
<reference evidence="11" key="1">
    <citation type="submission" date="2022-04" db="EMBL/GenBank/DDBJ databases">
        <title>A functionally conserved STORR gene fusion in Papaver species that diverged 16.8 million years ago.</title>
        <authorList>
            <person name="Catania T."/>
        </authorList>
    </citation>
    <scope>NUCLEOTIDE SEQUENCE</scope>
    <source>
        <strain evidence="11">S-188037</strain>
    </source>
</reference>
<evidence type="ECO:0000256" key="2">
    <source>
        <dbReference type="ARBA" id="ARBA00006728"/>
    </source>
</evidence>
<dbReference type="Pfam" id="PF02309">
    <property type="entry name" value="AUX_IAA"/>
    <property type="match status" value="1"/>
</dbReference>
<dbReference type="InterPro" id="IPR033389">
    <property type="entry name" value="AUX/IAA_dom"/>
</dbReference>
<evidence type="ECO:0000256" key="1">
    <source>
        <dbReference type="ARBA" id="ARBA00004123"/>
    </source>
</evidence>
<dbReference type="PANTHER" id="PTHR31734">
    <property type="entry name" value="AUXIN-RESPONSIVE PROTEIN IAA17"/>
    <property type="match status" value="1"/>
</dbReference>
<dbReference type="PANTHER" id="PTHR31734:SF38">
    <property type="entry name" value="AUXIN-RESPONSIVE PROTEIN IAA29"/>
    <property type="match status" value="1"/>
</dbReference>
<evidence type="ECO:0000256" key="8">
    <source>
        <dbReference type="RuleBase" id="RU004549"/>
    </source>
</evidence>
<keyword evidence="6 8" id="KW-0539">Nucleus</keyword>
<evidence type="ECO:0000256" key="5">
    <source>
        <dbReference type="ARBA" id="ARBA00023163"/>
    </source>
</evidence>
<evidence type="ECO:0000259" key="10">
    <source>
        <dbReference type="PROSITE" id="PS51745"/>
    </source>
</evidence>
<gene>
    <name evidence="11" type="ORF">MKW98_007311</name>
</gene>
<name>A0AAD4SCA1_9MAGN</name>
<sequence>MELQLGLSLTSPPPTTKFSKGFDLNNQIMDNSSDHQSIITSDTCLEMGINVINNKRSFDRAFDHHENHVDCTTSSSSVKLSKRRTTLPLVSWNDQPNEDDDEQEENTHVNHLPSNTQVEEEVNSIVGWPPVKSWRRKFHHHYQNQLPPQFQHHQEIADGTLDNNDHLDAAANGDGATNSMYVKVTMDGMGIGRKINLRLHQSYQTLTTTLINMFGKYENNGLKGLNEVERQSYTVTYQDGEGDWLLVGDVPWKTFIQSVKRLKILKGI</sequence>
<evidence type="ECO:0000256" key="9">
    <source>
        <dbReference type="SAM" id="MobiDB-lite"/>
    </source>
</evidence>
<dbReference type="GO" id="GO:0005634">
    <property type="term" value="C:nucleus"/>
    <property type="evidence" value="ECO:0007669"/>
    <property type="project" value="UniProtKB-SubCell"/>
</dbReference>
<evidence type="ECO:0000313" key="11">
    <source>
        <dbReference type="EMBL" id="KAI3891006.1"/>
    </source>
</evidence>
<comment type="subcellular location">
    <subcellularLocation>
        <location evidence="1 8">Nucleus</location>
    </subcellularLocation>
</comment>
<comment type="function">
    <text evidence="8">Aux/IAA proteins are short-lived transcriptional factors that function as repressors of early auxin response genes at low auxin concentrations.</text>
</comment>
<dbReference type="AlphaFoldDB" id="A0AAD4SCA1"/>
<proteinExistence type="inferred from homology"/>
<evidence type="ECO:0000256" key="3">
    <source>
        <dbReference type="ARBA" id="ARBA00022491"/>
    </source>
</evidence>
<comment type="similarity">
    <text evidence="2 8">Belongs to the Aux/IAA family.</text>
</comment>
<protein>
    <recommendedName>
        <fullName evidence="8">Auxin-responsive protein</fullName>
    </recommendedName>
</protein>
<dbReference type="EMBL" id="JAJJMB010012081">
    <property type="protein sequence ID" value="KAI3891006.1"/>
    <property type="molecule type" value="Genomic_DNA"/>
</dbReference>
<organism evidence="11 12">
    <name type="scientific">Papaver atlanticum</name>
    <dbReference type="NCBI Taxonomy" id="357466"/>
    <lineage>
        <taxon>Eukaryota</taxon>
        <taxon>Viridiplantae</taxon>
        <taxon>Streptophyta</taxon>
        <taxon>Embryophyta</taxon>
        <taxon>Tracheophyta</taxon>
        <taxon>Spermatophyta</taxon>
        <taxon>Magnoliopsida</taxon>
        <taxon>Ranunculales</taxon>
        <taxon>Papaveraceae</taxon>
        <taxon>Papaveroideae</taxon>
        <taxon>Papaver</taxon>
    </lineage>
</organism>
<dbReference type="GO" id="GO:0009734">
    <property type="term" value="P:auxin-activated signaling pathway"/>
    <property type="evidence" value="ECO:0007669"/>
    <property type="project" value="UniProtKB-UniRule"/>
</dbReference>
<dbReference type="PROSITE" id="PS51745">
    <property type="entry name" value="PB1"/>
    <property type="match status" value="1"/>
</dbReference>
<comment type="subunit">
    <text evidence="8">Homodimers and heterodimers.</text>
</comment>
<keyword evidence="3 8" id="KW-0678">Repressor</keyword>
<dbReference type="Proteomes" id="UP001202328">
    <property type="component" value="Unassembled WGS sequence"/>
</dbReference>
<dbReference type="InterPro" id="IPR053793">
    <property type="entry name" value="PB1-like"/>
</dbReference>
<feature type="region of interest" description="Disordered" evidence="9">
    <location>
        <begin position="89"/>
        <end position="110"/>
    </location>
</feature>
<evidence type="ECO:0000256" key="7">
    <source>
        <dbReference type="ARBA" id="ARBA00023294"/>
    </source>
</evidence>
<evidence type="ECO:0000256" key="6">
    <source>
        <dbReference type="ARBA" id="ARBA00023242"/>
    </source>
</evidence>
<feature type="domain" description="PB1" evidence="10">
    <location>
        <begin position="179"/>
        <end position="268"/>
    </location>
</feature>
<keyword evidence="12" id="KW-1185">Reference proteome</keyword>
<evidence type="ECO:0000256" key="4">
    <source>
        <dbReference type="ARBA" id="ARBA00023015"/>
    </source>
</evidence>
<keyword evidence="7 8" id="KW-0927">Auxin signaling pathway</keyword>
<evidence type="ECO:0000313" key="12">
    <source>
        <dbReference type="Proteomes" id="UP001202328"/>
    </source>
</evidence>